<reference evidence="1 2" key="1">
    <citation type="journal article" date="2021" name="Nat. Plants">
        <title>The Taxus genome provides insights into paclitaxel biosynthesis.</title>
        <authorList>
            <person name="Xiong X."/>
            <person name="Gou J."/>
            <person name="Liao Q."/>
            <person name="Li Y."/>
            <person name="Zhou Q."/>
            <person name="Bi G."/>
            <person name="Li C."/>
            <person name="Du R."/>
            <person name="Wang X."/>
            <person name="Sun T."/>
            <person name="Guo L."/>
            <person name="Liang H."/>
            <person name="Lu P."/>
            <person name="Wu Y."/>
            <person name="Zhang Z."/>
            <person name="Ro D.K."/>
            <person name="Shang Y."/>
            <person name="Huang S."/>
            <person name="Yan J."/>
        </authorList>
    </citation>
    <scope>NUCLEOTIDE SEQUENCE [LARGE SCALE GENOMIC DNA]</scope>
    <source>
        <strain evidence="1">Ta-2019</strain>
    </source>
</reference>
<organism evidence="1 2">
    <name type="scientific">Taxus chinensis</name>
    <name type="common">Chinese yew</name>
    <name type="synonym">Taxus wallichiana var. chinensis</name>
    <dbReference type="NCBI Taxonomy" id="29808"/>
    <lineage>
        <taxon>Eukaryota</taxon>
        <taxon>Viridiplantae</taxon>
        <taxon>Streptophyta</taxon>
        <taxon>Embryophyta</taxon>
        <taxon>Tracheophyta</taxon>
        <taxon>Spermatophyta</taxon>
        <taxon>Pinopsida</taxon>
        <taxon>Pinidae</taxon>
        <taxon>Conifers II</taxon>
        <taxon>Cupressales</taxon>
        <taxon>Taxaceae</taxon>
        <taxon>Taxus</taxon>
    </lineage>
</organism>
<name>A0AA38CG54_TAXCH</name>
<gene>
    <name evidence="1" type="ORF">KI387_030108</name>
</gene>
<evidence type="ECO:0000313" key="2">
    <source>
        <dbReference type="Proteomes" id="UP000824469"/>
    </source>
</evidence>
<dbReference type="EMBL" id="JAHRHJ020000010">
    <property type="protein sequence ID" value="KAH9298426.1"/>
    <property type="molecule type" value="Genomic_DNA"/>
</dbReference>
<dbReference type="AlphaFoldDB" id="A0AA38CG54"/>
<keyword evidence="2" id="KW-1185">Reference proteome</keyword>
<feature type="non-terminal residue" evidence="1">
    <location>
        <position position="69"/>
    </location>
</feature>
<feature type="non-terminal residue" evidence="1">
    <location>
        <position position="1"/>
    </location>
</feature>
<accession>A0AA38CG54</accession>
<comment type="caution">
    <text evidence="1">The sequence shown here is derived from an EMBL/GenBank/DDBJ whole genome shotgun (WGS) entry which is preliminary data.</text>
</comment>
<proteinExistence type="predicted"/>
<protein>
    <submittedName>
        <fullName evidence="1">Uncharacterized protein</fullName>
    </submittedName>
</protein>
<sequence>CTLTKKVSMYYEIVKFYNHDTIDYKLIDQIHESMEIGVCQNSVARGYKEYECHNHEGCNNKNNRNSGLR</sequence>
<dbReference type="Proteomes" id="UP000824469">
    <property type="component" value="Unassembled WGS sequence"/>
</dbReference>
<evidence type="ECO:0000313" key="1">
    <source>
        <dbReference type="EMBL" id="KAH9298426.1"/>
    </source>
</evidence>